<keyword evidence="1" id="KW-0812">Transmembrane</keyword>
<keyword evidence="1" id="KW-0472">Membrane</keyword>
<dbReference type="EMBL" id="PP777464">
    <property type="protein sequence ID" value="XBS49317.1"/>
    <property type="molecule type" value="Genomic_DNA"/>
</dbReference>
<protein>
    <recommendedName>
        <fullName evidence="3">HrgC</fullName>
    </recommendedName>
</protein>
<organism evidence="2">
    <name type="scientific">Escherichia phage fEgEco12</name>
    <dbReference type="NCBI Taxonomy" id="3158837"/>
    <lineage>
        <taxon>Viruses</taxon>
        <taxon>Duplodnaviria</taxon>
        <taxon>Heunggongvirae</taxon>
        <taxon>Uroviricota</taxon>
        <taxon>Caudoviricetes</taxon>
    </lineage>
</organism>
<evidence type="ECO:0008006" key="3">
    <source>
        <dbReference type="Google" id="ProtNLM"/>
    </source>
</evidence>
<evidence type="ECO:0000256" key="1">
    <source>
        <dbReference type="SAM" id="Phobius"/>
    </source>
</evidence>
<feature type="transmembrane region" description="Helical" evidence="1">
    <location>
        <begin position="18"/>
        <end position="36"/>
    </location>
</feature>
<feature type="transmembrane region" description="Helical" evidence="1">
    <location>
        <begin position="42"/>
        <end position="73"/>
    </location>
</feature>
<accession>A0AAU7PJ17</accession>
<evidence type="ECO:0000313" key="2">
    <source>
        <dbReference type="EMBL" id="XBS49317.1"/>
    </source>
</evidence>
<name>A0AAU7PJ17_9CAUD</name>
<keyword evidence="1" id="KW-1133">Transmembrane helix</keyword>
<reference evidence="2" key="1">
    <citation type="submission" date="2024-05" db="EMBL/GenBank/DDBJ databases">
        <authorList>
            <person name="Badawy S."/>
            <person name="Skurnik M."/>
        </authorList>
    </citation>
    <scope>NUCLEOTIDE SEQUENCE</scope>
</reference>
<sequence length="119" mass="13375">MAKTISLKNESTGIKKDGFYGFSWTTFFFGPIPALFRSDFLTFIGAFVIFVILNVISFGTLGFIAMFVWAFFYNKYYTQNLLKQGFRLNGDGIENLAAAVALGIDLNKNNTVDKNKDPE</sequence>
<proteinExistence type="predicted"/>